<feature type="non-terminal residue" evidence="2">
    <location>
        <position position="1"/>
    </location>
</feature>
<dbReference type="PANTHER" id="PTHR47219:SF20">
    <property type="entry name" value="TBC1 DOMAIN FAMILY MEMBER 2B"/>
    <property type="match status" value="1"/>
</dbReference>
<dbReference type="SUPFAM" id="SSF47923">
    <property type="entry name" value="Ypt/Rab-GAP domain of gyp1p"/>
    <property type="match status" value="1"/>
</dbReference>
<evidence type="ECO:0000313" key="3">
    <source>
        <dbReference type="Proteomes" id="UP001151582"/>
    </source>
</evidence>
<reference evidence="2" key="1">
    <citation type="submission" date="2022-07" db="EMBL/GenBank/DDBJ databases">
        <title>Phylogenomic reconstructions and comparative analyses of Kickxellomycotina fungi.</title>
        <authorList>
            <person name="Reynolds N.K."/>
            <person name="Stajich J.E."/>
            <person name="Barry K."/>
            <person name="Grigoriev I.V."/>
            <person name="Crous P."/>
            <person name="Smith M.E."/>
        </authorList>
    </citation>
    <scope>NUCLEOTIDE SEQUENCE</scope>
    <source>
        <strain evidence="2">RSA 567</strain>
    </source>
</reference>
<dbReference type="InterPro" id="IPR000195">
    <property type="entry name" value="Rab-GAP-TBC_dom"/>
</dbReference>
<organism evidence="2 3">
    <name type="scientific">Dimargaris verticillata</name>
    <dbReference type="NCBI Taxonomy" id="2761393"/>
    <lineage>
        <taxon>Eukaryota</taxon>
        <taxon>Fungi</taxon>
        <taxon>Fungi incertae sedis</taxon>
        <taxon>Zoopagomycota</taxon>
        <taxon>Kickxellomycotina</taxon>
        <taxon>Dimargaritomycetes</taxon>
        <taxon>Dimargaritales</taxon>
        <taxon>Dimargaritaceae</taxon>
        <taxon>Dimargaris</taxon>
    </lineage>
</organism>
<dbReference type="PROSITE" id="PS50086">
    <property type="entry name" value="TBC_RABGAP"/>
    <property type="match status" value="1"/>
</dbReference>
<dbReference type="FunFam" id="1.10.472.80:FF:000008">
    <property type="entry name" value="TBC1 domain family member 10A"/>
    <property type="match status" value="1"/>
</dbReference>
<protein>
    <recommendedName>
        <fullName evidence="1">Rab-GAP TBC domain-containing protein</fullName>
    </recommendedName>
</protein>
<dbReference type="AlphaFoldDB" id="A0A9W8AVS2"/>
<dbReference type="EMBL" id="JANBQB010001731">
    <property type="protein sequence ID" value="KAJ1970532.1"/>
    <property type="molecule type" value="Genomic_DNA"/>
</dbReference>
<dbReference type="OrthoDB" id="159449at2759"/>
<dbReference type="PANTHER" id="PTHR47219">
    <property type="entry name" value="RAB GTPASE-ACTIVATING PROTEIN 1-LIKE"/>
    <property type="match status" value="1"/>
</dbReference>
<dbReference type="Pfam" id="PF00566">
    <property type="entry name" value="RabGAP-TBC"/>
    <property type="match status" value="1"/>
</dbReference>
<name>A0A9W8AVS2_9FUNG</name>
<dbReference type="GO" id="GO:0005096">
    <property type="term" value="F:GTPase activator activity"/>
    <property type="evidence" value="ECO:0007669"/>
    <property type="project" value="TreeGrafter"/>
</dbReference>
<feature type="domain" description="Rab-GAP TBC" evidence="1">
    <location>
        <begin position="1"/>
        <end position="89"/>
    </location>
</feature>
<dbReference type="GO" id="GO:0031267">
    <property type="term" value="F:small GTPase binding"/>
    <property type="evidence" value="ECO:0007669"/>
    <property type="project" value="TreeGrafter"/>
</dbReference>
<comment type="caution">
    <text evidence="2">The sequence shown here is derived from an EMBL/GenBank/DDBJ whole genome shotgun (WGS) entry which is preliminary data.</text>
</comment>
<dbReference type="Proteomes" id="UP001151582">
    <property type="component" value="Unassembled WGS sequence"/>
</dbReference>
<dbReference type="InterPro" id="IPR035969">
    <property type="entry name" value="Rab-GAP_TBC_sf"/>
</dbReference>
<accession>A0A9W8AVS2</accession>
<evidence type="ECO:0000259" key="1">
    <source>
        <dbReference type="PROSITE" id="PS50086"/>
    </source>
</evidence>
<proteinExistence type="predicted"/>
<sequence>NAEEAFWLLATTIERYLPGYYGSTLYQVRVNAAVFGELLARHNEPLARHLSQNGVTPLTYATEWFISLYTTTLPWESVLRVWDWFYIKGPKILFRIGLAILDCLAPTLLTQCPTLGEILPCLLHIPPDELPPNVLMAAAGKVNITNHRIHQLTQRVIAQGVPDRGELPSLNQMSRRPRGLRPLQRIFAM</sequence>
<dbReference type="InterPro" id="IPR050302">
    <property type="entry name" value="Rab_GAP_TBC_domain"/>
</dbReference>
<gene>
    <name evidence="2" type="ORF">H4R34_006031</name>
</gene>
<keyword evidence="3" id="KW-1185">Reference proteome</keyword>
<dbReference type="Gene3D" id="1.10.472.80">
    <property type="entry name" value="Ypt/Rab-GAP domain of gyp1p, domain 3"/>
    <property type="match status" value="1"/>
</dbReference>
<evidence type="ECO:0000313" key="2">
    <source>
        <dbReference type="EMBL" id="KAJ1970532.1"/>
    </source>
</evidence>